<accession>B5YJC3</accession>
<dbReference type="PANTHER" id="PTHR12526">
    <property type="entry name" value="GLYCOSYLTRANSFERASE"/>
    <property type="match status" value="1"/>
</dbReference>
<dbReference type="InterPro" id="IPR028098">
    <property type="entry name" value="Glyco_trans_4-like_N"/>
</dbReference>
<feature type="domain" description="Glycosyltransferase subfamily 4-like N-terminal" evidence="1">
    <location>
        <begin position="24"/>
        <end position="208"/>
    </location>
</feature>
<keyword evidence="3" id="KW-1185">Reference proteome</keyword>
<dbReference type="eggNOG" id="COG0438">
    <property type="taxonomic scope" value="Bacteria"/>
</dbReference>
<dbReference type="GO" id="GO:0016757">
    <property type="term" value="F:glycosyltransferase activity"/>
    <property type="evidence" value="ECO:0007669"/>
    <property type="project" value="UniProtKB-ARBA"/>
</dbReference>
<proteinExistence type="predicted"/>
<evidence type="ECO:0000313" key="3">
    <source>
        <dbReference type="Proteomes" id="UP000000718"/>
    </source>
</evidence>
<dbReference type="Gene3D" id="3.40.50.2000">
    <property type="entry name" value="Glycogen Phosphorylase B"/>
    <property type="match status" value="2"/>
</dbReference>
<dbReference type="PANTHER" id="PTHR12526:SF630">
    <property type="entry name" value="GLYCOSYLTRANSFERASE"/>
    <property type="match status" value="1"/>
</dbReference>
<dbReference type="AlphaFoldDB" id="B5YJC3"/>
<dbReference type="Pfam" id="PF13439">
    <property type="entry name" value="Glyco_transf_4"/>
    <property type="match status" value="1"/>
</dbReference>
<dbReference type="CDD" id="cd03801">
    <property type="entry name" value="GT4_PimA-like"/>
    <property type="match status" value="1"/>
</dbReference>
<dbReference type="EMBL" id="CP001147">
    <property type="protein sequence ID" value="ACI21148.1"/>
    <property type="molecule type" value="Genomic_DNA"/>
</dbReference>
<dbReference type="Pfam" id="PF13692">
    <property type="entry name" value="Glyco_trans_1_4"/>
    <property type="match status" value="1"/>
</dbReference>
<dbReference type="SUPFAM" id="SSF53756">
    <property type="entry name" value="UDP-Glycosyltransferase/glycogen phosphorylase"/>
    <property type="match status" value="1"/>
</dbReference>
<dbReference type="HOGENOM" id="CLU_028014_0_1_0"/>
<dbReference type="InParanoid" id="B5YJC3"/>
<sequence>MKILFITQNFPYPPYKDGSRLISYNLIKYLSQNNEVYLITFCEEEDIGYIDKIKIFCSNLLIIPLIKGELTPLKKIKQNIRKIITPKRFSSKLMYISIQKIANLWKPDIVHIDLPMMSQYYRAVEKLPKIISSHDAISLNAYKIWKNTLNPFKKVKWFYLYKQRKWIESHYYPKFHACTVVSEEDKSFLSKHCPDLYIEVIPNGVDTEYFSPDLMNNIPSQDFTIGLFGNFIFPPNEDGALYFTSKIYPLIKNKIPDVKLYIIGRNPTKKIKSLANNQNIIITGEVSDIREYYLKVSVVVAPFRLGSGIKNTVLQAMSMARPIVATFQAVKAIEVLDGEHLLIADNISMFADKVIFLLKNKMVGEKLGKLSRELVIKKYSWKSHAENFQKLYKKIINSCYWNHENSNY</sequence>
<dbReference type="EnsemblBacteria" id="ACI21148">
    <property type="protein sequence ID" value="ACI21148"/>
    <property type="gene ID" value="THEYE_A0493"/>
</dbReference>
<protein>
    <submittedName>
        <fullName evidence="2">Glycosyltransferase</fullName>
    </submittedName>
</protein>
<dbReference type="Proteomes" id="UP000000718">
    <property type="component" value="Chromosome"/>
</dbReference>
<reference evidence="2 3" key="2">
    <citation type="journal article" date="2015" name="Genome Announc.">
        <title>Genome Sequence of the Sulfate-Reducing Thermophilic Bacterium Thermodesulfovibrio yellowstonii Strain DSM 11347T (Phylum Nitrospirae).</title>
        <authorList>
            <person name="Bhatnagar S."/>
            <person name="Badger J.H."/>
            <person name="Madupu R."/>
            <person name="Khouri H.M."/>
            <person name="O'Connor E.M."/>
            <person name="Robb F.T."/>
            <person name="Ward N.L."/>
            <person name="Eisen J.A."/>
        </authorList>
    </citation>
    <scope>NUCLEOTIDE SEQUENCE [LARGE SCALE GENOMIC DNA]</scope>
    <source>
        <strain evidence="3">ATCC 51303 / DSM 11347 / YP87</strain>
    </source>
</reference>
<dbReference type="OrthoDB" id="9807209at2"/>
<dbReference type="RefSeq" id="WP_012545872.1">
    <property type="nucleotide sequence ID" value="NC_011296.1"/>
</dbReference>
<reference evidence="3" key="1">
    <citation type="submission" date="2008-08" db="EMBL/GenBank/DDBJ databases">
        <title>The complete genome sequence of Thermodesulfovibrio yellowstonii strain ATCC 51303 / DSM 11347 / YP87.</title>
        <authorList>
            <person name="Dodson R.J."/>
            <person name="Durkin A.S."/>
            <person name="Wu M."/>
            <person name="Eisen J."/>
            <person name="Sutton G."/>
        </authorList>
    </citation>
    <scope>NUCLEOTIDE SEQUENCE [LARGE SCALE GENOMIC DNA]</scope>
    <source>
        <strain evidence="3">ATCC 51303 / DSM 11347 / YP87</strain>
    </source>
</reference>
<evidence type="ECO:0000259" key="1">
    <source>
        <dbReference type="Pfam" id="PF13439"/>
    </source>
</evidence>
<dbReference type="KEGG" id="tye:THEYE_A0493"/>
<dbReference type="STRING" id="289376.THEYE_A0493"/>
<gene>
    <name evidence="2" type="ordered locus">THEYE_A0493</name>
</gene>
<organism evidence="2 3">
    <name type="scientific">Thermodesulfovibrio yellowstonii (strain ATCC 51303 / DSM 11347 / YP87)</name>
    <dbReference type="NCBI Taxonomy" id="289376"/>
    <lineage>
        <taxon>Bacteria</taxon>
        <taxon>Pseudomonadati</taxon>
        <taxon>Nitrospirota</taxon>
        <taxon>Thermodesulfovibrionia</taxon>
        <taxon>Thermodesulfovibrionales</taxon>
        <taxon>Thermodesulfovibrionaceae</taxon>
        <taxon>Thermodesulfovibrio</taxon>
    </lineage>
</organism>
<dbReference type="PATRIC" id="fig|289376.4.peg.489"/>
<name>B5YJC3_THEYD</name>
<evidence type="ECO:0000313" key="2">
    <source>
        <dbReference type="EMBL" id="ACI21148.1"/>
    </source>
</evidence>